<evidence type="ECO:0000313" key="6">
    <source>
        <dbReference type="EMBL" id="ADI32342.1"/>
    </source>
</evidence>
<dbReference type="GO" id="GO:0006508">
    <property type="term" value="P:proteolysis"/>
    <property type="evidence" value="ECO:0007669"/>
    <property type="project" value="UniProtKB-KW"/>
</dbReference>
<dbReference type="PANTHER" id="PTHR43806">
    <property type="entry name" value="PEPTIDASE S8"/>
    <property type="match status" value="1"/>
</dbReference>
<dbReference type="InterPro" id="IPR023828">
    <property type="entry name" value="Peptidase_S8_Ser-AS"/>
</dbReference>
<dbReference type="InterPro" id="IPR034041">
    <property type="entry name" value="STABLE_peptidase"/>
</dbReference>
<evidence type="ECO:0000259" key="5">
    <source>
        <dbReference type="Pfam" id="PF00082"/>
    </source>
</evidence>
<dbReference type="InterPro" id="IPR022398">
    <property type="entry name" value="Peptidase_S8_His-AS"/>
</dbReference>
<evidence type="ECO:0000313" key="7">
    <source>
        <dbReference type="Proteomes" id="UP000002573"/>
    </source>
</evidence>
<dbReference type="InterPro" id="IPR036852">
    <property type="entry name" value="Peptidase_S8/S53_dom_sf"/>
</dbReference>
<comment type="similarity">
    <text evidence="1">Belongs to the peptidase S8 family.</text>
</comment>
<keyword evidence="7" id="KW-1185">Reference proteome</keyword>
<dbReference type="KEGG" id="shc:Shell_1244"/>
<dbReference type="PRINTS" id="PR00723">
    <property type="entry name" value="SUBTILISIN"/>
</dbReference>
<dbReference type="SUPFAM" id="SSF52743">
    <property type="entry name" value="Subtilisin-like"/>
    <property type="match status" value="1"/>
</dbReference>
<dbReference type="HOGENOM" id="CLU_260574_0_0_2"/>
<protein>
    <submittedName>
        <fullName evidence="6">Peptidase S8 and S53 subtilisin kexin sedolisin</fullName>
    </submittedName>
</protein>
<evidence type="ECO:0000256" key="4">
    <source>
        <dbReference type="ARBA" id="ARBA00022825"/>
    </source>
</evidence>
<name>D7D996_STAHD</name>
<dbReference type="InterPro" id="IPR000209">
    <property type="entry name" value="Peptidase_S8/S53_dom"/>
</dbReference>
<dbReference type="Proteomes" id="UP000002573">
    <property type="component" value="Chromosome"/>
</dbReference>
<dbReference type="PROSITE" id="PS00138">
    <property type="entry name" value="SUBTILASE_SER"/>
    <property type="match status" value="1"/>
</dbReference>
<proteinExistence type="inferred from homology"/>
<keyword evidence="3" id="KW-0378">Hydrolase</keyword>
<evidence type="ECO:0000256" key="1">
    <source>
        <dbReference type="ARBA" id="ARBA00011073"/>
    </source>
</evidence>
<accession>D7D996</accession>
<dbReference type="PANTHER" id="PTHR43806:SF11">
    <property type="entry name" value="CEREVISIN-RELATED"/>
    <property type="match status" value="1"/>
</dbReference>
<dbReference type="PROSITE" id="PS51892">
    <property type="entry name" value="SUBTILASE"/>
    <property type="match status" value="1"/>
</dbReference>
<dbReference type="InterPro" id="IPR050131">
    <property type="entry name" value="Peptidase_S8_subtilisin-like"/>
</dbReference>
<gene>
    <name evidence="6" type="ordered locus">Shell_1244</name>
</gene>
<feature type="domain" description="Peptidase S8/S53" evidence="5">
    <location>
        <begin position="194"/>
        <end position="711"/>
    </location>
</feature>
<dbReference type="GO" id="GO:0004252">
    <property type="term" value="F:serine-type endopeptidase activity"/>
    <property type="evidence" value="ECO:0007669"/>
    <property type="project" value="InterPro"/>
</dbReference>
<evidence type="ECO:0000256" key="3">
    <source>
        <dbReference type="ARBA" id="ARBA00022801"/>
    </source>
</evidence>
<sequence>MGVCVMVKQLSTILVLALLVLSITVYIAPATTTSVTEPNNNGLWQSKVDPLLLKDSFYEEGFLKKFGVNAPRFSSDMIPGEPVKIIRKGQVKIGIVASSNIDINDLARHTEGIIFGHRIGSIWYVEAWATKEDVEALAKNPNIQRIFPEISPINTIFSEKNLESRSIGKLEPTLYAATSTIGASKVWEEYNITGRGVKVAVVDTGVDFGITDLGPDAIARTNNGVPLIFDSDEIGLVLTFNTVTKDSSGFININSPVMYFDWFGLYFGYPAIGKTSYGWVTASTPNGDSVKVFPLSSFYVGNIHSKDDTFKFGIAVQTVWPSYGEALIQYTVPILFADTNDDGYYDTVYADISTTYYYVIEALSEVNYTTVTPDPSWQDFSFADEPAAYYGSEVLARDFTGDGVNDISIGTLAGYTYDWLGLFTESSEGDWDIAWENYAHILPGLDPYGNYVSIAYDWYGHGTSCASVIASRGRTVYNLGYGTYRLKGVAPEAKIASAPGYLINAITSEFFFAGFDPAGVPWNWTLTGNHKAHVISNSWGSSYIALSGFMSGADPMSMLENYITSVSGTVIVHAMGNGGPGYGTATMPGAADLVISVGASTLFDYRPLYGYLPGPGGEVVSWSDRGPTDLGTAKPDVVNIGSFAWAPSPWHFGLGNGSMAYNLFSGTSEATPMTSGSVALIINAYMSKYGEPPTPGYVKTILKSSARDLGYDPYVQGSGQVDVYNAVTAVLNESIPRVYSYSVYDNLEKLGYQLEPVEDTQIYTGPMAAGSSKEYTLYINGTGNYKLKAYTFQVTRENLINYLDLDRAIAWTPEGPIPLSNLIVGVENDELILNISYPLISHILIPVKESAYNNDYYVQFIASYPYKVFDPMGRNGEYTSPIYQGPWILVGAEAHYWFDLDGNGIPEMSETSRINYDIRYANSLHVQIGKPVEKINYITERVSEYLGGLPTNITKGLLFDLRVFINTYYYLNGYVIVPFKLEIVRAKPVKWDWISLPASSSGGEVNVKINVPENAKPGAYEGYIVVNNGSKKVLVPVSIVVKQTITPNDKYVELHGPMTGTLYENYYVEGAFDWSWRYESGDWRMFPIDINDSSIVGLVVSVKWKGNDTNIDLAVAGYGSPEFLAGPPDTEYYGSVIAAKLSLYLYGSGWCTHYDKPAARFAEVFAPITTTGTYWVIIRNTLIDASKYYPEPFKIIIVPIRASARAITIETEASSSTGSAETVFTENLILYGSYTLSYAKLHTVVVEGNASITVPSELGFGNYHVIPIRINTTTNTNVTAYLIVELTYIPQYSLGLTLNGIRDSTNVPGTIIIPIQVIHTQYSPDLVFNDVRVSTNIRGFTIIPI</sequence>
<dbReference type="InterPro" id="IPR015500">
    <property type="entry name" value="Peptidase_S8_subtilisin-rel"/>
</dbReference>
<dbReference type="Gene3D" id="3.40.50.200">
    <property type="entry name" value="Peptidase S8/S53 domain"/>
    <property type="match status" value="2"/>
</dbReference>
<evidence type="ECO:0000256" key="2">
    <source>
        <dbReference type="ARBA" id="ARBA00022670"/>
    </source>
</evidence>
<dbReference type="EMBL" id="CP002051">
    <property type="protein sequence ID" value="ADI32342.1"/>
    <property type="molecule type" value="Genomic_DNA"/>
</dbReference>
<dbReference type="PROSITE" id="PS00137">
    <property type="entry name" value="SUBTILASE_HIS"/>
    <property type="match status" value="1"/>
</dbReference>
<organism evidence="6 7">
    <name type="scientific">Staphylothermus hellenicus (strain DSM 12710 / JCM 10830 / BK20S6-10-b1 / P8)</name>
    <dbReference type="NCBI Taxonomy" id="591019"/>
    <lineage>
        <taxon>Archaea</taxon>
        <taxon>Thermoproteota</taxon>
        <taxon>Thermoprotei</taxon>
        <taxon>Desulfurococcales</taxon>
        <taxon>Desulfurococcaceae</taxon>
        <taxon>Staphylothermus</taxon>
    </lineage>
</organism>
<keyword evidence="4" id="KW-0720">Serine protease</keyword>
<dbReference type="Pfam" id="PF00082">
    <property type="entry name" value="Peptidase_S8"/>
    <property type="match status" value="1"/>
</dbReference>
<dbReference type="STRING" id="591019.Shell_1244"/>
<keyword evidence="2" id="KW-0645">Protease</keyword>
<reference evidence="7" key="1">
    <citation type="submission" date="2010-05" db="EMBL/GenBank/DDBJ databases">
        <title>Complete sequence of Staphylothermus hellenicus DSM 12710.</title>
        <authorList>
            <consortium name="US DOE Joint Genome Institute"/>
            <person name="Lucas S."/>
            <person name="Copeland A."/>
            <person name="Lapidus A."/>
            <person name="Cheng J.-F."/>
            <person name="Bruce D."/>
            <person name="Goodwin L."/>
            <person name="Pitluck S."/>
            <person name="Davenport K."/>
            <person name="Detter J.C."/>
            <person name="Han C."/>
            <person name="Tapia R."/>
            <person name="Larimer F."/>
            <person name="Land M."/>
            <person name="Hauser L."/>
            <person name="Kyrpides N."/>
            <person name="Mikhailova N."/>
            <person name="Anderson I.J."/>
            <person name="Woyke T."/>
        </authorList>
    </citation>
    <scope>NUCLEOTIDE SEQUENCE [LARGE SCALE GENOMIC DNA]</scope>
    <source>
        <strain evidence="7">DSM 12710 / JCM 10830 / BK20S6-10-b1 / P8</strain>
    </source>
</reference>
<reference evidence="6 7" key="2">
    <citation type="journal article" date="2011" name="Stand. Genomic Sci.">
        <title>Complete genome sequence of Staphylothermus hellenicus P8.</title>
        <authorList>
            <person name="Anderson I."/>
            <person name="Wirth R."/>
            <person name="Lucas S."/>
            <person name="Copeland A."/>
            <person name="Lapidus A."/>
            <person name="Cheng J.F."/>
            <person name="Goodwin L."/>
            <person name="Pitluck S."/>
            <person name="Davenport K."/>
            <person name="Detter J.C."/>
            <person name="Han C."/>
            <person name="Tapia R."/>
            <person name="Land M."/>
            <person name="Hauser L."/>
            <person name="Pati A."/>
            <person name="Mikhailova N."/>
            <person name="Woyke T."/>
            <person name="Klenk H.P."/>
            <person name="Kyrpides N."/>
            <person name="Ivanova N."/>
        </authorList>
    </citation>
    <scope>NUCLEOTIDE SEQUENCE [LARGE SCALE GENOMIC DNA]</scope>
    <source>
        <strain evidence="7">DSM 12710 / JCM 10830 / BK20S6-10-b1 / P8</strain>
    </source>
</reference>
<dbReference type="CDD" id="cd07497">
    <property type="entry name" value="Peptidases_S8_14"/>
    <property type="match status" value="1"/>
</dbReference>
<dbReference type="eggNOG" id="arCOG00704">
    <property type="taxonomic scope" value="Archaea"/>
</dbReference>